<sequence>MGCRKSKPTQRTQSDVVIIFRQHNEVIIKDKRTRRKAQKIVLFLPVIVVTDENNTERIIYSPEADEEDMKRYIFKSRRIYPAPNF</sequence>
<reference evidence="1" key="1">
    <citation type="journal article" date="2023" name="G3 (Bethesda)">
        <title>Whole genome assemblies of Zophobas morio and Tenebrio molitor.</title>
        <authorList>
            <person name="Kaur S."/>
            <person name="Stinson S.A."/>
            <person name="diCenzo G.C."/>
        </authorList>
    </citation>
    <scope>NUCLEOTIDE SEQUENCE</scope>
    <source>
        <strain evidence="1">QUZm001</strain>
    </source>
</reference>
<evidence type="ECO:0000313" key="2">
    <source>
        <dbReference type="Proteomes" id="UP001168821"/>
    </source>
</evidence>
<evidence type="ECO:0000313" key="1">
    <source>
        <dbReference type="EMBL" id="KAJ3645189.1"/>
    </source>
</evidence>
<accession>A0AA38M709</accession>
<dbReference type="EMBL" id="JALNTZ010000007">
    <property type="protein sequence ID" value="KAJ3645189.1"/>
    <property type="molecule type" value="Genomic_DNA"/>
</dbReference>
<keyword evidence="2" id="KW-1185">Reference proteome</keyword>
<protein>
    <submittedName>
        <fullName evidence="1">Uncharacterized protein</fullName>
    </submittedName>
</protein>
<dbReference type="AlphaFoldDB" id="A0AA38M709"/>
<name>A0AA38M709_9CUCU</name>
<organism evidence="1 2">
    <name type="scientific">Zophobas morio</name>
    <dbReference type="NCBI Taxonomy" id="2755281"/>
    <lineage>
        <taxon>Eukaryota</taxon>
        <taxon>Metazoa</taxon>
        <taxon>Ecdysozoa</taxon>
        <taxon>Arthropoda</taxon>
        <taxon>Hexapoda</taxon>
        <taxon>Insecta</taxon>
        <taxon>Pterygota</taxon>
        <taxon>Neoptera</taxon>
        <taxon>Endopterygota</taxon>
        <taxon>Coleoptera</taxon>
        <taxon>Polyphaga</taxon>
        <taxon>Cucujiformia</taxon>
        <taxon>Tenebrionidae</taxon>
        <taxon>Zophobas</taxon>
    </lineage>
</organism>
<comment type="caution">
    <text evidence="1">The sequence shown here is derived from an EMBL/GenBank/DDBJ whole genome shotgun (WGS) entry which is preliminary data.</text>
</comment>
<proteinExistence type="predicted"/>
<dbReference type="Proteomes" id="UP001168821">
    <property type="component" value="Unassembled WGS sequence"/>
</dbReference>
<gene>
    <name evidence="1" type="ORF">Zmor_022869</name>
</gene>